<evidence type="ECO:0000313" key="3">
    <source>
        <dbReference type="Proteomes" id="UP001519332"/>
    </source>
</evidence>
<organism evidence="2 3">
    <name type="scientific">Kibdelosporangium banguiense</name>
    <dbReference type="NCBI Taxonomy" id="1365924"/>
    <lineage>
        <taxon>Bacteria</taxon>
        <taxon>Bacillati</taxon>
        <taxon>Actinomycetota</taxon>
        <taxon>Actinomycetes</taxon>
        <taxon>Pseudonocardiales</taxon>
        <taxon>Pseudonocardiaceae</taxon>
        <taxon>Kibdelosporangium</taxon>
    </lineage>
</organism>
<evidence type="ECO:0000256" key="1">
    <source>
        <dbReference type="SAM" id="Phobius"/>
    </source>
</evidence>
<feature type="transmembrane region" description="Helical" evidence="1">
    <location>
        <begin position="461"/>
        <end position="478"/>
    </location>
</feature>
<keyword evidence="1" id="KW-1133">Transmembrane helix</keyword>
<reference evidence="2 3" key="1">
    <citation type="submission" date="2021-03" db="EMBL/GenBank/DDBJ databases">
        <title>Sequencing the genomes of 1000 actinobacteria strains.</title>
        <authorList>
            <person name="Klenk H.-P."/>
        </authorList>
    </citation>
    <scope>NUCLEOTIDE SEQUENCE [LARGE SCALE GENOMIC DNA]</scope>
    <source>
        <strain evidence="2 3">DSM 46670</strain>
    </source>
</reference>
<dbReference type="EMBL" id="JAGINW010000001">
    <property type="protein sequence ID" value="MBP2324410.1"/>
    <property type="molecule type" value="Genomic_DNA"/>
</dbReference>
<proteinExistence type="predicted"/>
<protein>
    <submittedName>
        <fullName evidence="2">Uncharacterized protein</fullName>
    </submittedName>
</protein>
<keyword evidence="1" id="KW-0812">Transmembrane</keyword>
<keyword evidence="3" id="KW-1185">Reference proteome</keyword>
<sequence length="490" mass="54308">MQTATDLDQVLSAISGPDLYRANIFNITGVPAGASAGQIRRMREEAVLQSRLNPDLDADAIRSAFETMRDPVARLIHELLWFPAPQQHREAVETEYQGPFPATSGEAKRLDKLWVNSLTAWALRLEAPEFWAHAKERVKQIDDPRLTTGTVRRLRDRLPQHIVSVTADLAVRAARCGDSGRLVKLLVNSPFPSELVRDTLRDAVRPAEQSIVSACSGARDALQANQSRAEDIAEDLLGKVGSPLLVVEALRGTGDDITVVLSDEVALVVNNCAVAHNLTGHRPDIALRLLASAKSFARLRTTTRLVDDNIAVVSLNDLTTEMRELCERDKVDKADRRRRALLSVLPDGELKQALQSIPPDDNRVGADVPRVPGTFSLFGCGKRFVALTRGDDPYHYTALLMVSILFVPLIPVSAYFATIFQLRARIPLGRWARWWRFAVLNFLLGLVVSAVFGSLISNMDVLLTVYGVSLLVVGVRWLRLRMWALRKVGR</sequence>
<accession>A0ABS4TK69</accession>
<feature type="transmembrane region" description="Helical" evidence="1">
    <location>
        <begin position="434"/>
        <end position="455"/>
    </location>
</feature>
<dbReference type="RefSeq" id="WP_209641750.1">
    <property type="nucleotide sequence ID" value="NZ_JAGINW010000001.1"/>
</dbReference>
<evidence type="ECO:0000313" key="2">
    <source>
        <dbReference type="EMBL" id="MBP2324410.1"/>
    </source>
</evidence>
<name>A0ABS4TK69_9PSEU</name>
<dbReference type="Proteomes" id="UP001519332">
    <property type="component" value="Unassembled WGS sequence"/>
</dbReference>
<keyword evidence="1" id="KW-0472">Membrane</keyword>
<feature type="transmembrane region" description="Helical" evidence="1">
    <location>
        <begin position="398"/>
        <end position="422"/>
    </location>
</feature>
<comment type="caution">
    <text evidence="2">The sequence shown here is derived from an EMBL/GenBank/DDBJ whole genome shotgun (WGS) entry which is preliminary data.</text>
</comment>
<gene>
    <name evidence="2" type="ORF">JOF56_004795</name>
</gene>